<dbReference type="GO" id="GO:0034975">
    <property type="term" value="P:protein folding in endoplasmic reticulum"/>
    <property type="evidence" value="ECO:0007669"/>
    <property type="project" value="TreeGrafter"/>
</dbReference>
<name>A0A177EI92_9MICR</name>
<dbReference type="OrthoDB" id="442087at2759"/>
<feature type="region of interest" description="Disordered" evidence="4">
    <location>
        <begin position="409"/>
        <end position="430"/>
    </location>
</feature>
<dbReference type="Proteomes" id="UP000185944">
    <property type="component" value="Unassembled WGS sequence"/>
</dbReference>
<dbReference type="GO" id="GO:0051787">
    <property type="term" value="F:misfolded protein binding"/>
    <property type="evidence" value="ECO:0007669"/>
    <property type="project" value="TreeGrafter"/>
</dbReference>
<evidence type="ECO:0000256" key="2">
    <source>
        <dbReference type="ARBA" id="ARBA00022729"/>
    </source>
</evidence>
<evidence type="ECO:0000256" key="4">
    <source>
        <dbReference type="SAM" id="MobiDB-lite"/>
    </source>
</evidence>
<feature type="domain" description="J" evidence="5">
    <location>
        <begin position="464"/>
        <end position="533"/>
    </location>
</feature>
<dbReference type="VEuPathDB" id="MicrosporidiaDB:NEDG_01604"/>
<dbReference type="PANTHER" id="PTHR44140">
    <property type="entry name" value="LD25575P"/>
    <property type="match status" value="1"/>
</dbReference>
<dbReference type="InterPro" id="IPR051727">
    <property type="entry name" value="DnaJ_C3_Co-chaperones"/>
</dbReference>
<evidence type="ECO:0000313" key="7">
    <source>
        <dbReference type="Proteomes" id="UP000185944"/>
    </source>
</evidence>
<keyword evidence="2" id="KW-0732">Signal</keyword>
<dbReference type="InterPro" id="IPR036869">
    <property type="entry name" value="J_dom_sf"/>
</dbReference>
<dbReference type="InterPro" id="IPR011990">
    <property type="entry name" value="TPR-like_helical_dom_sf"/>
</dbReference>
<protein>
    <recommendedName>
        <fullName evidence="5">J domain-containing protein</fullName>
    </recommendedName>
</protein>
<dbReference type="SUPFAM" id="SSF48452">
    <property type="entry name" value="TPR-like"/>
    <property type="match status" value="1"/>
</dbReference>
<dbReference type="Gene3D" id="1.10.287.110">
    <property type="entry name" value="DnaJ domain"/>
    <property type="match status" value="1"/>
</dbReference>
<sequence>MSTTGLKSLEHRQTPRKRVIKMRIIRLIVLALVAQTTKYCFCSEESTPSSTKDGQEQSSEDGMPGRYSDDERFGGKEKKDKKADPEVLKVEQEKLETYEKGKEAFESGDLTDALDHFIQAQRDLQKIADEASKEHLRLDIGKRKADTLFMLGRYKEASDEAMRLGTLNREAITLLQTSLKLSNLNEMSTEAEIDKAIEEHGNSAGLLKLRINKRMKAGLYYLALQDIKPLRELKGNEKEADKQMMHCNFLTGNYKSALETLAKEKDLDILHKKFSIALRKYDQIMANKNRYKDSVVARMLKELLNSDIKIGKAFNSRYRPCIFTKMVVDICNKGIELARKEKLGNESIFFSTRLLKEKSKLEEEDYARHVEVLIEAKKFQEAEQTIRKHLLTDSDASKEIRQKYNAAKNQALDEAEKAREKKQKLEEEKADETIKENREKEKKRCERRKKYVASKRGKVFDSEGFYKFFGLSKGADKTVVNKAYLKFARETLKKKSGQDKKEADLSRTRLVTANKAKEVLLNPERKEEYDSGLYMTEKEKEQWGYNEDMLDQYEGQGGHSQGHGADLFEILLGGGGNFGGGNFGGFGGGFGGFGSSFGGGRSRVVYYM</sequence>
<dbReference type="Gene3D" id="1.25.40.10">
    <property type="entry name" value="Tetratricopeptide repeat domain"/>
    <property type="match status" value="1"/>
</dbReference>
<dbReference type="GO" id="GO:0005783">
    <property type="term" value="C:endoplasmic reticulum"/>
    <property type="evidence" value="ECO:0007669"/>
    <property type="project" value="UniProtKB-SubCell"/>
</dbReference>
<reference evidence="6 7" key="1">
    <citation type="submission" date="2016-02" db="EMBL/GenBank/DDBJ databases">
        <title>Discovery of a natural microsporidian pathogen with a broad tissue tropism in Caenorhabditis elegans.</title>
        <authorList>
            <person name="Luallen R.J."/>
            <person name="Reinke A.W."/>
            <person name="Tong L."/>
            <person name="Botts M.R."/>
            <person name="Felix M.-A."/>
            <person name="Troemel E.R."/>
        </authorList>
    </citation>
    <scope>NUCLEOTIDE SEQUENCE [LARGE SCALE GENOMIC DNA]</scope>
    <source>
        <strain evidence="6 7">JUm2807</strain>
    </source>
</reference>
<dbReference type="PANTHER" id="PTHR44140:SF2">
    <property type="entry name" value="LD25575P"/>
    <property type="match status" value="1"/>
</dbReference>
<feature type="compositionally biased region" description="Basic and acidic residues" evidence="4">
    <location>
        <begin position="414"/>
        <end position="430"/>
    </location>
</feature>
<organism evidence="6 7">
    <name type="scientific">Nematocida displodere</name>
    <dbReference type="NCBI Taxonomy" id="1805483"/>
    <lineage>
        <taxon>Eukaryota</taxon>
        <taxon>Fungi</taxon>
        <taxon>Fungi incertae sedis</taxon>
        <taxon>Microsporidia</taxon>
        <taxon>Nematocida</taxon>
    </lineage>
</organism>
<feature type="compositionally biased region" description="Basic and acidic residues" evidence="4">
    <location>
        <begin position="67"/>
        <end position="87"/>
    </location>
</feature>
<evidence type="ECO:0000313" key="6">
    <source>
        <dbReference type="EMBL" id="OAG31191.1"/>
    </source>
</evidence>
<keyword evidence="3" id="KW-0256">Endoplasmic reticulum</keyword>
<comment type="subcellular location">
    <subcellularLocation>
        <location evidence="1">Endoplasmic reticulum</location>
    </subcellularLocation>
</comment>
<proteinExistence type="predicted"/>
<accession>A0A177EI92</accession>
<keyword evidence="7" id="KW-1185">Reference proteome</keyword>
<dbReference type="SUPFAM" id="SSF46565">
    <property type="entry name" value="Chaperone J-domain"/>
    <property type="match status" value="1"/>
</dbReference>
<gene>
    <name evidence="6" type="ORF">NEDG_01604</name>
</gene>
<dbReference type="EMBL" id="LTDL01000021">
    <property type="protein sequence ID" value="OAG31191.1"/>
    <property type="molecule type" value="Genomic_DNA"/>
</dbReference>
<evidence type="ECO:0000256" key="3">
    <source>
        <dbReference type="ARBA" id="ARBA00022824"/>
    </source>
</evidence>
<evidence type="ECO:0000256" key="1">
    <source>
        <dbReference type="ARBA" id="ARBA00004240"/>
    </source>
</evidence>
<comment type="caution">
    <text evidence="6">The sequence shown here is derived from an EMBL/GenBank/DDBJ whole genome shotgun (WGS) entry which is preliminary data.</text>
</comment>
<dbReference type="GO" id="GO:0051087">
    <property type="term" value="F:protein-folding chaperone binding"/>
    <property type="evidence" value="ECO:0007669"/>
    <property type="project" value="TreeGrafter"/>
</dbReference>
<dbReference type="RefSeq" id="XP_067544912.1">
    <property type="nucleotide sequence ID" value="XM_067689022.1"/>
</dbReference>
<evidence type="ECO:0000259" key="5">
    <source>
        <dbReference type="PROSITE" id="PS50076"/>
    </source>
</evidence>
<dbReference type="InterPro" id="IPR001623">
    <property type="entry name" value="DnaJ_domain"/>
</dbReference>
<feature type="region of interest" description="Disordered" evidence="4">
    <location>
        <begin position="44"/>
        <end position="87"/>
    </location>
</feature>
<dbReference type="PROSITE" id="PS50076">
    <property type="entry name" value="DNAJ_2"/>
    <property type="match status" value="1"/>
</dbReference>
<dbReference type="GeneID" id="93647954"/>
<dbReference type="STRING" id="1805483.A0A177EI92"/>
<dbReference type="AlphaFoldDB" id="A0A177EI92"/>